<name>A0ABU2DR58_9MICC</name>
<keyword evidence="2" id="KW-1185">Reference proteome</keyword>
<accession>A0ABU2DR58</accession>
<dbReference type="Proteomes" id="UP001251870">
    <property type="component" value="Unassembled WGS sequence"/>
</dbReference>
<evidence type="ECO:0000313" key="1">
    <source>
        <dbReference type="EMBL" id="MDR8018976.1"/>
    </source>
</evidence>
<comment type="caution">
    <text evidence="1">The sequence shown here is derived from an EMBL/GenBank/DDBJ whole genome shotgun (WGS) entry which is preliminary data.</text>
</comment>
<dbReference type="EMBL" id="JAVKGR010000004">
    <property type="protein sequence ID" value="MDR8018976.1"/>
    <property type="molecule type" value="Genomic_DNA"/>
</dbReference>
<sequence length="130" mass="14362">MTTITSPGMMPYLQSVRLPIEQVISELRDLLGAKLVAYIGNVGETRAVRQWAEGSRAVQGENAQRLRTAYQIAGLIAEAEESKEILQLWFQGANPQLDDVSPARILREHRPDSDEVIAVMAAAKTFTRLG</sequence>
<gene>
    <name evidence="1" type="ORF">RIL96_05290</name>
</gene>
<organism evidence="1 2">
    <name type="scientific">Nesterenkonia aerolata</name>
    <dbReference type="NCBI Taxonomy" id="3074079"/>
    <lineage>
        <taxon>Bacteria</taxon>
        <taxon>Bacillati</taxon>
        <taxon>Actinomycetota</taxon>
        <taxon>Actinomycetes</taxon>
        <taxon>Micrococcales</taxon>
        <taxon>Micrococcaceae</taxon>
        <taxon>Nesterenkonia</taxon>
    </lineage>
</organism>
<evidence type="ECO:0000313" key="2">
    <source>
        <dbReference type="Proteomes" id="UP001251870"/>
    </source>
</evidence>
<reference evidence="1 2" key="1">
    <citation type="submission" date="2023-09" db="EMBL/GenBank/DDBJ databases">
        <title>Description of three actinobacteria isolated from air of manufacturing shop in a pharmaceutical factory.</title>
        <authorList>
            <person name="Zhang D.-F."/>
        </authorList>
    </citation>
    <scope>NUCLEOTIDE SEQUENCE [LARGE SCALE GENOMIC DNA]</scope>
    <source>
        <strain evidence="1 2">LY-0111</strain>
    </source>
</reference>
<dbReference type="RefSeq" id="WP_310547974.1">
    <property type="nucleotide sequence ID" value="NZ_JAVKGR010000004.1"/>
</dbReference>
<proteinExistence type="predicted"/>
<evidence type="ECO:0008006" key="3">
    <source>
        <dbReference type="Google" id="ProtNLM"/>
    </source>
</evidence>
<protein>
    <recommendedName>
        <fullName evidence="3">Antitoxin Xre/MbcA/ParS-like toxin-binding domain-containing protein</fullName>
    </recommendedName>
</protein>